<dbReference type="SMART" id="SM00220">
    <property type="entry name" value="S_TKc"/>
    <property type="match status" value="1"/>
</dbReference>
<dbReference type="Gene3D" id="1.25.40.430">
    <property type="match status" value="1"/>
</dbReference>
<sequence>MDSRPEVLRSTQTPLKRGTDQKTPLRTPLRTPLSAVSEQTSSTPITPFEAIESQKENVQPRSRGRSAHALSHTLSMHHKERQEVLATQRQEWEERVLGPENQDSDDPLEAWCAYVKWCIDNYPDGKSSDSGIVPLLERATREFRSSEQYQNDSRYLRLWILYAQHTDVPRDVFHFLMANEIGTKLASLYEELAHVLESYEMYDEADEMYRLGMARRASPLDRLKRRYHEYQKRILEMPTSTNDGAPMTYAKALAAAMARAGRSVLGVKTGRGAESVPTNVLGSHQPLSSAAVRPNARTMHVYCDNDENGVAPASGGSWASVGTSAERHKENASGRRGLQPLGVQTPRTQTRALEVFCDSDEDASPRRTPRPDDVFQRHARSESDKLRQNPFMHYDQAALRPAPTEPARPRTKKHAPSKPVHERHVVPLDAMYPDADLTAAVRDKAQPIPPTRELCIEELMARRRQMPEASSTDPWSHLDAWHGRWLPELTRRPPSPTLVTKAAMEEVEHMFNGEESSSEEDDSETDDDDVRYPLPAHRMPVHDDENIGLQPKQPQSDRRPLGATPQRVTSGSDEADEARAPFQPLTPITERTERTDSSRWTLDVPSEDAMPYGGLRAPPTSLAIPNPCSPADPDIVSTLLSNLARPVTQLPGYVDEAHESQYLSTLRARLDARSRRSSVGNGCDVQVADMQLSVYSRLGEGGFGSVFLAQDMNESVPLAGQVTASYADVDQDDIDELERRQLLALKIESPPNPWEFYILDQLRHRLPDQLQASIVGARRFVSCANESLLLLEYASMGTLLELVNHAAEAGVSSVLGQGGGVEEVLAMFFVNELCRIVQGMHEAGLIHGDLKIDNCMIRADDVDEWTSTYAADGSGGWAAKGVTLIDFGRAIDMCCYPPDQRFLADWQPGAQDCVEMREMRPWTYQADYYGLASIAHCLLFGKYMDTTCYVNDDGLKTYKIQQSLRRYWQTDLWTRFFHLMLNSTHYPAVGPQLTELRAEMDAWLTAHSFHAGKNLKGLLKKVEIWALRRV</sequence>
<dbReference type="PROSITE" id="PS00108">
    <property type="entry name" value="PROTEIN_KINASE_ST"/>
    <property type="match status" value="1"/>
</dbReference>
<dbReference type="OrthoDB" id="248495at2759"/>
<accession>A0A3G2S1L9</accession>
<dbReference type="Pfam" id="PF00069">
    <property type="entry name" value="Pkinase"/>
    <property type="match status" value="1"/>
</dbReference>
<dbReference type="InterPro" id="IPR011009">
    <property type="entry name" value="Kinase-like_dom_sf"/>
</dbReference>
<dbReference type="AlphaFoldDB" id="A0A3G2S1L9"/>
<gene>
    <name evidence="8" type="primary">bub1</name>
    <name evidence="8" type="ORF">DNF11_0242</name>
</gene>
<dbReference type="InterPro" id="IPR008271">
    <property type="entry name" value="Ser/Thr_kinase_AS"/>
</dbReference>
<dbReference type="Pfam" id="PF08311">
    <property type="entry name" value="Mad3_BUB1_I"/>
    <property type="match status" value="1"/>
</dbReference>
<reference evidence="8 9" key="1">
    <citation type="submission" date="2018-10" db="EMBL/GenBank/DDBJ databases">
        <title>Complete genome sequence of Malassezia restricta CBS 7877.</title>
        <authorList>
            <person name="Morand S.C."/>
            <person name="Bertignac M."/>
            <person name="Iltis A."/>
            <person name="Kolder I."/>
            <person name="Pirovano W."/>
            <person name="Jourdain R."/>
            <person name="Clavaud C."/>
        </authorList>
    </citation>
    <scope>NUCLEOTIDE SEQUENCE [LARGE SCALE GENOMIC DNA]</scope>
    <source>
        <strain evidence="8 9">CBS 7877</strain>
    </source>
</reference>
<evidence type="ECO:0000313" key="8">
    <source>
        <dbReference type="EMBL" id="AYO41192.1"/>
    </source>
</evidence>
<dbReference type="GO" id="GO:0004674">
    <property type="term" value="F:protein serine/threonine kinase activity"/>
    <property type="evidence" value="ECO:0007669"/>
    <property type="project" value="UniProtKB-EC"/>
</dbReference>
<feature type="compositionally biased region" description="Polar residues" evidence="5">
    <location>
        <begin position="34"/>
        <end position="45"/>
    </location>
</feature>
<keyword evidence="9" id="KW-1185">Reference proteome</keyword>
<dbReference type="EC" id="2.7.11.1" evidence="8"/>
<protein>
    <submittedName>
        <fullName evidence="8">Checkpoint serine/threonine-protein kinase bub1</fullName>
        <ecNumber evidence="8">2.7.11.1</ecNumber>
    </submittedName>
</protein>
<proteinExistence type="predicted"/>
<dbReference type="VEuPathDB" id="FungiDB:DNF11_0242"/>
<dbReference type="GO" id="GO:0000776">
    <property type="term" value="C:kinetochore"/>
    <property type="evidence" value="ECO:0007669"/>
    <property type="project" value="UniProtKB-KW"/>
</dbReference>
<evidence type="ECO:0000259" key="7">
    <source>
        <dbReference type="PROSITE" id="PS51489"/>
    </source>
</evidence>
<evidence type="ECO:0000259" key="6">
    <source>
        <dbReference type="PROSITE" id="PS50011"/>
    </source>
</evidence>
<organism evidence="8 9">
    <name type="scientific">Malassezia restricta (strain ATCC 96810 / NBRC 103918 / CBS 7877)</name>
    <name type="common">Seborrheic dermatitis infection agent</name>
    <dbReference type="NCBI Taxonomy" id="425264"/>
    <lineage>
        <taxon>Eukaryota</taxon>
        <taxon>Fungi</taxon>
        <taxon>Dikarya</taxon>
        <taxon>Basidiomycota</taxon>
        <taxon>Ustilaginomycotina</taxon>
        <taxon>Malasseziomycetes</taxon>
        <taxon>Malasseziales</taxon>
        <taxon>Malasseziaceae</taxon>
        <taxon>Malassezia</taxon>
    </lineage>
</organism>
<feature type="domain" description="Protein kinase" evidence="6">
    <location>
        <begin position="692"/>
        <end position="1004"/>
    </location>
</feature>
<evidence type="ECO:0000256" key="2">
    <source>
        <dbReference type="ARBA" id="ARBA00022454"/>
    </source>
</evidence>
<feature type="region of interest" description="Disordered" evidence="5">
    <location>
        <begin position="1"/>
        <end position="67"/>
    </location>
</feature>
<dbReference type="PROSITE" id="PS50011">
    <property type="entry name" value="PROTEIN_KINASE_DOM"/>
    <property type="match status" value="1"/>
</dbReference>
<dbReference type="InterPro" id="IPR000719">
    <property type="entry name" value="Prot_kinase_dom"/>
</dbReference>
<dbReference type="GO" id="GO:0051754">
    <property type="term" value="P:meiotic sister chromatid cohesion, centromeric"/>
    <property type="evidence" value="ECO:0007669"/>
    <property type="project" value="TreeGrafter"/>
</dbReference>
<name>A0A3G2S1L9_MALR7</name>
<dbReference type="Proteomes" id="UP000269793">
    <property type="component" value="Chromosome I"/>
</dbReference>
<evidence type="ECO:0000313" key="9">
    <source>
        <dbReference type="Proteomes" id="UP000269793"/>
    </source>
</evidence>
<dbReference type="SUPFAM" id="SSF56112">
    <property type="entry name" value="Protein kinase-like (PK-like)"/>
    <property type="match status" value="1"/>
</dbReference>
<dbReference type="GO" id="GO:0005634">
    <property type="term" value="C:nucleus"/>
    <property type="evidence" value="ECO:0007669"/>
    <property type="project" value="TreeGrafter"/>
</dbReference>
<evidence type="ECO:0000256" key="3">
    <source>
        <dbReference type="ARBA" id="ARBA00022838"/>
    </source>
</evidence>
<dbReference type="STRING" id="425264.A0A3G2S1L9"/>
<feature type="domain" description="BUB1 N-terminal" evidence="7">
    <location>
        <begin position="92"/>
        <end position="255"/>
    </location>
</feature>
<keyword evidence="8" id="KW-0418">Kinase</keyword>
<keyword evidence="4" id="KW-0137">Centromere</keyword>
<dbReference type="GO" id="GO:0007094">
    <property type="term" value="P:mitotic spindle assembly checkpoint signaling"/>
    <property type="evidence" value="ECO:0007669"/>
    <property type="project" value="InterPro"/>
</dbReference>
<dbReference type="CDD" id="cd13981">
    <property type="entry name" value="STKc_Bub1_BubR1"/>
    <property type="match status" value="1"/>
</dbReference>
<keyword evidence="3" id="KW-0995">Kinetochore</keyword>
<dbReference type="SMART" id="SM00777">
    <property type="entry name" value="Mad3_BUB1_I"/>
    <property type="match status" value="1"/>
</dbReference>
<feature type="region of interest" description="Disordered" evidence="5">
    <location>
        <begin position="309"/>
        <end position="420"/>
    </location>
</feature>
<evidence type="ECO:0000256" key="1">
    <source>
        <dbReference type="ARBA" id="ARBA00004629"/>
    </source>
</evidence>
<dbReference type="InterPro" id="IPR015661">
    <property type="entry name" value="Bub1/Mad3"/>
</dbReference>
<feature type="region of interest" description="Disordered" evidence="5">
    <location>
        <begin position="511"/>
        <end position="580"/>
    </location>
</feature>
<keyword evidence="8" id="KW-0808">Transferase</keyword>
<dbReference type="PANTHER" id="PTHR14030:SF4">
    <property type="entry name" value="BUB1 KINASE, ISOFORM A-RELATED"/>
    <property type="match status" value="1"/>
</dbReference>
<dbReference type="GO" id="GO:0005524">
    <property type="term" value="F:ATP binding"/>
    <property type="evidence" value="ECO:0007669"/>
    <property type="project" value="InterPro"/>
</dbReference>
<dbReference type="PROSITE" id="PS51489">
    <property type="entry name" value="BUB1_N"/>
    <property type="match status" value="1"/>
</dbReference>
<keyword evidence="2" id="KW-0158">Chromosome</keyword>
<dbReference type="InterPro" id="IPR013212">
    <property type="entry name" value="Mad3/Bub1_I"/>
</dbReference>
<feature type="compositionally biased region" description="Basic and acidic residues" evidence="5">
    <location>
        <begin position="363"/>
        <end position="387"/>
    </location>
</feature>
<dbReference type="GO" id="GO:0032991">
    <property type="term" value="C:protein-containing complex"/>
    <property type="evidence" value="ECO:0007669"/>
    <property type="project" value="UniProtKB-ARBA"/>
</dbReference>
<dbReference type="FunFam" id="1.25.40.430:FF:000003">
    <property type="entry name" value="Checkpoint serine/threonine-protein kinase BUB1"/>
    <property type="match status" value="1"/>
</dbReference>
<feature type="compositionally biased region" description="Acidic residues" evidence="5">
    <location>
        <begin position="516"/>
        <end position="529"/>
    </location>
</feature>
<evidence type="ECO:0000256" key="5">
    <source>
        <dbReference type="SAM" id="MobiDB-lite"/>
    </source>
</evidence>
<dbReference type="Gene3D" id="1.10.510.10">
    <property type="entry name" value="Transferase(Phosphotransferase) domain 1"/>
    <property type="match status" value="1"/>
</dbReference>
<dbReference type="EMBL" id="CP033148">
    <property type="protein sequence ID" value="AYO41192.1"/>
    <property type="molecule type" value="Genomic_DNA"/>
</dbReference>
<evidence type="ECO:0000256" key="4">
    <source>
        <dbReference type="ARBA" id="ARBA00023328"/>
    </source>
</evidence>
<dbReference type="PANTHER" id="PTHR14030">
    <property type="entry name" value="MITOTIC CHECKPOINT SERINE/THREONINE-PROTEIN KINASE BUB1"/>
    <property type="match status" value="1"/>
</dbReference>
<comment type="subcellular location">
    <subcellularLocation>
        <location evidence="1">Chromosome</location>
        <location evidence="1">Centromere</location>
        <location evidence="1">Kinetochore</location>
    </subcellularLocation>
</comment>